<dbReference type="GO" id="GO:0016887">
    <property type="term" value="F:ATP hydrolysis activity"/>
    <property type="evidence" value="ECO:0007669"/>
    <property type="project" value="InterPro"/>
</dbReference>
<dbReference type="InterPro" id="IPR003439">
    <property type="entry name" value="ABC_transporter-like_ATP-bd"/>
</dbReference>
<dbReference type="PROSITE" id="PS50893">
    <property type="entry name" value="ABC_TRANSPORTER_2"/>
    <property type="match status" value="1"/>
</dbReference>
<dbReference type="PANTHER" id="PTHR43335">
    <property type="entry name" value="ABC TRANSPORTER, ATP-BINDING PROTEIN"/>
    <property type="match status" value="1"/>
</dbReference>
<name>A0A7T7XP06_9SPIR</name>
<accession>A0A7T7XP06</accession>
<keyword evidence="3" id="KW-0547">Nucleotide-binding</keyword>
<dbReference type="EMBL" id="CP067089">
    <property type="protein sequence ID" value="QQO09864.1"/>
    <property type="molecule type" value="Genomic_DNA"/>
</dbReference>
<evidence type="ECO:0000256" key="4">
    <source>
        <dbReference type="ARBA" id="ARBA00022840"/>
    </source>
</evidence>
<dbReference type="SMART" id="SM00382">
    <property type="entry name" value="AAA"/>
    <property type="match status" value="1"/>
</dbReference>
<protein>
    <submittedName>
        <fullName evidence="6">ATP-binding cassette domain-containing protein</fullName>
    </submittedName>
</protein>
<sequence>MNVVVLERLTKQYKTGGGINNVSFSIKKGETCGLLGFRGSGKTTVMKIMAGLTRADSGRTSIFGKDPGKNPERVLGKMGCLIEKPGGYPYLTAIQNLEIIRKLYPGCPRAATEYVLEQVGLAAYQNVRVGTYTPAMKQRLGLAMAILPEPELLILDEPFRGLAAEEKNALYGIIRNQQKKERTIVISSTLFREIDLLCTNALVMRNGTVTGKADARDAADMYGGFEAYCVSRTDAGKKAVPCTG</sequence>
<comment type="similarity">
    <text evidence="1">Belongs to the ABC transporter superfamily.</text>
</comment>
<reference evidence="6" key="1">
    <citation type="submission" date="2021-01" db="EMBL/GenBank/DDBJ databases">
        <title>Description of Breznakiella homolactica.</title>
        <authorList>
            <person name="Song Y."/>
            <person name="Brune A."/>
        </authorList>
    </citation>
    <scope>NUCLEOTIDE SEQUENCE</scope>
    <source>
        <strain evidence="6">RmG30</strain>
    </source>
</reference>
<evidence type="ECO:0000256" key="1">
    <source>
        <dbReference type="ARBA" id="ARBA00005417"/>
    </source>
</evidence>
<dbReference type="Gene3D" id="3.40.50.300">
    <property type="entry name" value="P-loop containing nucleotide triphosphate hydrolases"/>
    <property type="match status" value="1"/>
</dbReference>
<organism evidence="6 7">
    <name type="scientific">Breznakiella homolactica</name>
    <dbReference type="NCBI Taxonomy" id="2798577"/>
    <lineage>
        <taxon>Bacteria</taxon>
        <taxon>Pseudomonadati</taxon>
        <taxon>Spirochaetota</taxon>
        <taxon>Spirochaetia</taxon>
        <taxon>Spirochaetales</taxon>
        <taxon>Breznakiellaceae</taxon>
        <taxon>Breznakiella</taxon>
    </lineage>
</organism>
<evidence type="ECO:0000313" key="6">
    <source>
        <dbReference type="EMBL" id="QQO09864.1"/>
    </source>
</evidence>
<evidence type="ECO:0000256" key="2">
    <source>
        <dbReference type="ARBA" id="ARBA00022448"/>
    </source>
</evidence>
<keyword evidence="4 6" id="KW-0067">ATP-binding</keyword>
<dbReference type="KEGG" id="bhc:JFL75_02845"/>
<dbReference type="Proteomes" id="UP000595917">
    <property type="component" value="Chromosome"/>
</dbReference>
<feature type="domain" description="ABC transporter" evidence="5">
    <location>
        <begin position="4"/>
        <end position="231"/>
    </location>
</feature>
<dbReference type="PANTHER" id="PTHR43335:SF4">
    <property type="entry name" value="ABC TRANSPORTER, ATP-BINDING PROTEIN"/>
    <property type="match status" value="1"/>
</dbReference>
<keyword evidence="7" id="KW-1185">Reference proteome</keyword>
<dbReference type="InterPro" id="IPR003593">
    <property type="entry name" value="AAA+_ATPase"/>
</dbReference>
<evidence type="ECO:0000313" key="7">
    <source>
        <dbReference type="Proteomes" id="UP000595917"/>
    </source>
</evidence>
<dbReference type="SUPFAM" id="SSF52540">
    <property type="entry name" value="P-loop containing nucleoside triphosphate hydrolases"/>
    <property type="match status" value="1"/>
</dbReference>
<proteinExistence type="inferred from homology"/>
<gene>
    <name evidence="6" type="ORF">JFL75_02845</name>
</gene>
<dbReference type="Pfam" id="PF00005">
    <property type="entry name" value="ABC_tran"/>
    <property type="match status" value="1"/>
</dbReference>
<evidence type="ECO:0000259" key="5">
    <source>
        <dbReference type="PROSITE" id="PS50893"/>
    </source>
</evidence>
<dbReference type="RefSeq" id="WP_215627168.1">
    <property type="nucleotide sequence ID" value="NZ_CP067089.2"/>
</dbReference>
<dbReference type="AlphaFoldDB" id="A0A7T7XP06"/>
<dbReference type="InterPro" id="IPR027417">
    <property type="entry name" value="P-loop_NTPase"/>
</dbReference>
<dbReference type="GO" id="GO:0005524">
    <property type="term" value="F:ATP binding"/>
    <property type="evidence" value="ECO:0007669"/>
    <property type="project" value="UniProtKB-KW"/>
</dbReference>
<keyword evidence="2" id="KW-0813">Transport</keyword>
<evidence type="ECO:0000256" key="3">
    <source>
        <dbReference type="ARBA" id="ARBA00022741"/>
    </source>
</evidence>